<dbReference type="Gene3D" id="3.90.1150.10">
    <property type="entry name" value="Aspartate Aminotransferase, domain 1"/>
    <property type="match status" value="1"/>
</dbReference>
<keyword evidence="2" id="KW-0808">Transferase</keyword>
<dbReference type="PANTHER" id="PTHR30244:SF34">
    <property type="entry name" value="DTDP-4-AMINO-4,6-DIDEOXYGALACTOSE TRANSAMINASE"/>
    <property type="match status" value="1"/>
</dbReference>
<dbReference type="Gene3D" id="3.40.640.10">
    <property type="entry name" value="Type I PLP-dependent aspartate aminotransferase-like (Major domain)"/>
    <property type="match status" value="1"/>
</dbReference>
<dbReference type="InterPro" id="IPR015421">
    <property type="entry name" value="PyrdxlP-dep_Trfase_major"/>
</dbReference>
<keyword evidence="1" id="KW-0663">Pyridoxal phosphate</keyword>
<dbReference type="InterPro" id="IPR015424">
    <property type="entry name" value="PyrdxlP-dep_Trfase"/>
</dbReference>
<dbReference type="SUPFAM" id="SSF53383">
    <property type="entry name" value="PLP-dependent transferases"/>
    <property type="match status" value="1"/>
</dbReference>
<name>A0ABD6DR12_9EURY</name>
<dbReference type="PANTHER" id="PTHR30244">
    <property type="entry name" value="TRANSAMINASE"/>
    <property type="match status" value="1"/>
</dbReference>
<evidence type="ECO:0000313" key="2">
    <source>
        <dbReference type="EMBL" id="MFD1647765.1"/>
    </source>
</evidence>
<evidence type="ECO:0000313" key="3">
    <source>
        <dbReference type="Proteomes" id="UP001597034"/>
    </source>
</evidence>
<dbReference type="GO" id="GO:0008483">
    <property type="term" value="F:transaminase activity"/>
    <property type="evidence" value="ECO:0007669"/>
    <property type="project" value="UniProtKB-KW"/>
</dbReference>
<dbReference type="RefSeq" id="WP_256401756.1">
    <property type="nucleotide sequence ID" value="NZ_JANHJR010000004.1"/>
</dbReference>
<dbReference type="Pfam" id="PF01041">
    <property type="entry name" value="DegT_DnrJ_EryC1"/>
    <property type="match status" value="1"/>
</dbReference>
<dbReference type="EMBL" id="JBHUDO010000004">
    <property type="protein sequence ID" value="MFD1647765.1"/>
    <property type="molecule type" value="Genomic_DNA"/>
</dbReference>
<dbReference type="CDD" id="cd00616">
    <property type="entry name" value="AHBA_syn"/>
    <property type="match status" value="1"/>
</dbReference>
<sequence length="358" mass="38930">MIELVDPVVGDAEHDRVASVLADGQLADGSTVRSFEDRFADYCGTEHAVATSNGTTALHAALVACGIGDGDTVVTSPFTFIATANAIRHVGAEPMFVDVDPTTFTIDVDRVAEVVRRRDVDAVVPVHLFGLPADMPRLRELAGEHDLTIVEDACQAHGATVDGEPVGSHGDAGCFSFYPSKNMTTGEGGMVTTDDDEVAARIRRFVDHGRDGTGRFVETGHNYRMTSIAAGLGLEQLRRLPEFNHRRRANAATLTERLAGLPIRTPRTPDGRRHVFNQYTVLTDRRDALADHLEHRGVDTGVYYPTPVHQEPAFRSVDADCRVADRLAGEVLSLPVHPGLDDREVRAVAEAVRGFYRE</sequence>
<evidence type="ECO:0000256" key="1">
    <source>
        <dbReference type="RuleBase" id="RU004508"/>
    </source>
</evidence>
<dbReference type="PIRSF" id="PIRSF000390">
    <property type="entry name" value="PLP_StrS"/>
    <property type="match status" value="1"/>
</dbReference>
<gene>
    <name evidence="2" type="ORF">ACFSBL_18895</name>
</gene>
<proteinExistence type="inferred from homology"/>
<comment type="similarity">
    <text evidence="1">Belongs to the DegT/DnrJ/EryC1 family.</text>
</comment>
<organism evidence="2 3">
    <name type="scientific">Haloarchaeobius litoreus</name>
    <dbReference type="NCBI Taxonomy" id="755306"/>
    <lineage>
        <taxon>Archaea</taxon>
        <taxon>Methanobacteriati</taxon>
        <taxon>Methanobacteriota</taxon>
        <taxon>Stenosarchaea group</taxon>
        <taxon>Halobacteria</taxon>
        <taxon>Halobacteriales</taxon>
        <taxon>Halorubellaceae</taxon>
        <taxon>Haloarchaeobius</taxon>
    </lineage>
</organism>
<dbReference type="AlphaFoldDB" id="A0ABD6DR12"/>
<accession>A0ABD6DR12</accession>
<keyword evidence="2" id="KW-0032">Aminotransferase</keyword>
<dbReference type="InterPro" id="IPR015422">
    <property type="entry name" value="PyrdxlP-dep_Trfase_small"/>
</dbReference>
<dbReference type="InterPro" id="IPR000653">
    <property type="entry name" value="DegT/StrS_aminotransferase"/>
</dbReference>
<protein>
    <submittedName>
        <fullName evidence="2">DegT/DnrJ/EryC1/StrS family aminotransferase</fullName>
    </submittedName>
</protein>
<dbReference type="Proteomes" id="UP001597034">
    <property type="component" value="Unassembled WGS sequence"/>
</dbReference>
<keyword evidence="3" id="KW-1185">Reference proteome</keyword>
<comment type="caution">
    <text evidence="2">The sequence shown here is derived from an EMBL/GenBank/DDBJ whole genome shotgun (WGS) entry which is preliminary data.</text>
</comment>
<reference evidence="2 3" key="1">
    <citation type="journal article" date="2019" name="Int. J. Syst. Evol. Microbiol.">
        <title>The Global Catalogue of Microorganisms (GCM) 10K type strain sequencing project: providing services to taxonomists for standard genome sequencing and annotation.</title>
        <authorList>
            <consortium name="The Broad Institute Genomics Platform"/>
            <consortium name="The Broad Institute Genome Sequencing Center for Infectious Disease"/>
            <person name="Wu L."/>
            <person name="Ma J."/>
        </authorList>
    </citation>
    <scope>NUCLEOTIDE SEQUENCE [LARGE SCALE GENOMIC DNA]</scope>
    <source>
        <strain evidence="2 3">CGMCC 1.10390</strain>
    </source>
</reference>